<dbReference type="Pfam" id="PF13489">
    <property type="entry name" value="Methyltransf_23"/>
    <property type="match status" value="1"/>
</dbReference>
<dbReference type="InterPro" id="IPR050723">
    <property type="entry name" value="CFA/CMAS"/>
</dbReference>
<gene>
    <name evidence="1" type="ORF">GCM10022228_04800</name>
</gene>
<proteinExistence type="predicted"/>
<reference evidence="2" key="1">
    <citation type="journal article" date="2019" name="Int. J. Syst. Evol. Microbiol.">
        <title>The Global Catalogue of Microorganisms (GCM) 10K type strain sequencing project: providing services to taxonomists for standard genome sequencing and annotation.</title>
        <authorList>
            <consortium name="The Broad Institute Genomics Platform"/>
            <consortium name="The Broad Institute Genome Sequencing Center for Infectious Disease"/>
            <person name="Wu L."/>
            <person name="Ma J."/>
        </authorList>
    </citation>
    <scope>NUCLEOTIDE SEQUENCE [LARGE SCALE GENOMIC DNA]</scope>
    <source>
        <strain evidence="2">JCM 16914</strain>
    </source>
</reference>
<name>A0ABP7L8T0_9GAMM</name>
<dbReference type="Proteomes" id="UP001500133">
    <property type="component" value="Unassembled WGS sequence"/>
</dbReference>
<dbReference type="InterPro" id="IPR011990">
    <property type="entry name" value="TPR-like_helical_dom_sf"/>
</dbReference>
<comment type="caution">
    <text evidence="1">The sequence shown here is derived from an EMBL/GenBank/DDBJ whole genome shotgun (WGS) entry which is preliminary data.</text>
</comment>
<accession>A0ABP7L8T0</accession>
<dbReference type="PANTHER" id="PTHR43667:SF2">
    <property type="entry name" value="FATTY ACID C-METHYL TRANSFERASE"/>
    <property type="match status" value="1"/>
</dbReference>
<keyword evidence="2" id="KW-1185">Reference proteome</keyword>
<evidence type="ECO:0008006" key="3">
    <source>
        <dbReference type="Google" id="ProtNLM"/>
    </source>
</evidence>
<dbReference type="InterPro" id="IPR029063">
    <property type="entry name" value="SAM-dependent_MTases_sf"/>
</dbReference>
<dbReference type="Gene3D" id="3.40.50.150">
    <property type="entry name" value="Vaccinia Virus protein VP39"/>
    <property type="match status" value="1"/>
</dbReference>
<dbReference type="Pfam" id="PF14559">
    <property type="entry name" value="TPR_19"/>
    <property type="match status" value="1"/>
</dbReference>
<dbReference type="RefSeq" id="WP_344701945.1">
    <property type="nucleotide sequence ID" value="NZ_BAAAZT010000019.1"/>
</dbReference>
<evidence type="ECO:0000313" key="1">
    <source>
        <dbReference type="EMBL" id="GAA3897057.1"/>
    </source>
</evidence>
<dbReference type="SUPFAM" id="SSF53335">
    <property type="entry name" value="S-adenosyl-L-methionine-dependent methyltransferases"/>
    <property type="match status" value="1"/>
</dbReference>
<protein>
    <recommendedName>
        <fullName evidence="3">Methyltransferase domain-containing protein</fullName>
    </recommendedName>
</protein>
<sequence length="992" mass="111050">MATSRSLRSLSERRTRRLMRVRTDLPGETRADTLYFQALTALKADDHGTAVQHLTRALRHDPLHSDAMEVQAYLLGMHGKRQTAIRLLQNVIFQRPDESGMYQQLAEWLAEEGDTRAAAAAMQRCVQLSPNAEAPRRFLAGLFGKLGHEDHAAHWAQKAVSAQAFTVSEPTDEPRLTMILLQTAVAGNITLNGARTLYQNGHVNWPAMLDRRHIRVIRLQVDSLDRQPELVRKLPKADVIVNGMTIAERCETGLKQAERLGERLSLPVINRPEAVRETDRIKVQAQFAQHDGMLAPRITLFEAPDSHRVAAFRQCATDNGFTPPIIVRNPGVDGAQYTRLIPSLDDLTDDQLPDGDLYLIQHHDVWFTDARIPDARIYPKFRVVLVGETLYPAHLRFALDTYNVHNANSPVAMQEHPWLQDESERFLADPEGYLPEGQWEAMRQALLDQHLDFTGADFAVSTEPDTQGQLVIFEANPGMRSWLTDLPEDDSVQHAWQRILTAFHEHCCRRADVNAWDFQLPSGKPARAPALAELQHALDRHSIHNAAGQAARLARAYPRDTAIRRQHGESLSLLGQDRQALAILTPQARQHPGSIDAHTALVDAYLRAGQWRDAHRHLKTLNKSQRQNRAIQRREVAIMLQSGVEQPGILQQALAITDRLRKNSARDIELLRYRSSLQARLGDSDTALDGFARASVWLTEAQENAPDVTLAPTKTQLLIDWADVLVRTNIPGNLSLACHTLWEACQQRPYSRHTVTAWERLKTVLPQSPDAEHRNLVALHATMNRIWDGYKGEKLDVSFGDFGLPYQSFEPLWLPGTRPAHYRLDRYGLAEHLPDNARALDIGCNHGYLLMGLADHLAAGEGFDISQACVDVGNAVAQHLGHDHIQLTHQTFDDFMAQSHEGFDLVIACAVHRWIGKPLPEFGQALHDLCADGGLVLLESQGSRQIDATEAGFADNAEAIASAGFEVIRTGGLCDDGVNYREFQVLRKIKQG</sequence>
<dbReference type="SUPFAM" id="SSF48452">
    <property type="entry name" value="TPR-like"/>
    <property type="match status" value="2"/>
</dbReference>
<dbReference type="PANTHER" id="PTHR43667">
    <property type="entry name" value="CYCLOPROPANE-FATTY-ACYL-PHOSPHOLIPID SYNTHASE"/>
    <property type="match status" value="1"/>
</dbReference>
<dbReference type="EMBL" id="BAAAZT010000019">
    <property type="protein sequence ID" value="GAA3897057.1"/>
    <property type="molecule type" value="Genomic_DNA"/>
</dbReference>
<organism evidence="1 2">
    <name type="scientific">Halomonas cibimaris</name>
    <dbReference type="NCBI Taxonomy" id="657012"/>
    <lineage>
        <taxon>Bacteria</taxon>
        <taxon>Pseudomonadati</taxon>
        <taxon>Pseudomonadota</taxon>
        <taxon>Gammaproteobacteria</taxon>
        <taxon>Oceanospirillales</taxon>
        <taxon>Halomonadaceae</taxon>
        <taxon>Halomonas</taxon>
    </lineage>
</organism>
<evidence type="ECO:0000313" key="2">
    <source>
        <dbReference type="Proteomes" id="UP001500133"/>
    </source>
</evidence>
<dbReference type="CDD" id="cd02440">
    <property type="entry name" value="AdoMet_MTases"/>
    <property type="match status" value="1"/>
</dbReference>
<dbReference type="Gene3D" id="1.25.40.10">
    <property type="entry name" value="Tetratricopeptide repeat domain"/>
    <property type="match status" value="2"/>
</dbReference>